<dbReference type="AlphaFoldDB" id="A0A8J4BJF2"/>
<dbReference type="PANTHER" id="PTHR47687:SF4">
    <property type="entry name" value="G8 DOMAIN-CONTAINING PROTEIN DDB_G0286311-RELATED"/>
    <property type="match status" value="1"/>
</dbReference>
<feature type="non-terminal residue" evidence="1">
    <location>
        <position position="1"/>
    </location>
</feature>
<organism evidence="1 2">
    <name type="scientific">Volvox africanus</name>
    <dbReference type="NCBI Taxonomy" id="51714"/>
    <lineage>
        <taxon>Eukaryota</taxon>
        <taxon>Viridiplantae</taxon>
        <taxon>Chlorophyta</taxon>
        <taxon>core chlorophytes</taxon>
        <taxon>Chlorophyceae</taxon>
        <taxon>CS clade</taxon>
        <taxon>Chlamydomonadales</taxon>
        <taxon>Volvocaceae</taxon>
        <taxon>Volvox</taxon>
    </lineage>
</organism>
<protein>
    <submittedName>
        <fullName evidence="1">Uncharacterized protein</fullName>
    </submittedName>
</protein>
<dbReference type="PANTHER" id="PTHR47687">
    <property type="entry name" value="G8 DOMAIN-CONTAINING PROTEIN DDB_G0288475-RELATED"/>
    <property type="match status" value="1"/>
</dbReference>
<reference evidence="1" key="1">
    <citation type="journal article" date="2021" name="Proc. Natl. Acad. Sci. U.S.A.">
        <title>Three genomes in the algal genus Volvox reveal the fate of a haploid sex-determining region after a transition to homothallism.</title>
        <authorList>
            <person name="Yamamoto K."/>
            <person name="Hamaji T."/>
            <person name="Kawai-Toyooka H."/>
            <person name="Matsuzaki R."/>
            <person name="Takahashi F."/>
            <person name="Nishimura Y."/>
            <person name="Kawachi M."/>
            <person name="Noguchi H."/>
            <person name="Minakuchi Y."/>
            <person name="Umen J.G."/>
            <person name="Toyoda A."/>
            <person name="Nozaki H."/>
        </authorList>
    </citation>
    <scope>NUCLEOTIDE SEQUENCE</scope>
    <source>
        <strain evidence="1">NIES-3780</strain>
    </source>
</reference>
<comment type="caution">
    <text evidence="1">The sequence shown here is derived from an EMBL/GenBank/DDBJ whole genome shotgun (WGS) entry which is preliminary data.</text>
</comment>
<feature type="non-terminal residue" evidence="1">
    <location>
        <position position="344"/>
    </location>
</feature>
<keyword evidence="2" id="KW-1185">Reference proteome</keyword>
<gene>
    <name evidence="1" type="ORF">Vafri_16705</name>
</gene>
<sequence>HDPIAGFRWYDTRVMTILTNVTFQNFVYEPELGDGRQGVWFTMVHSDEFKPAYISASRVISYRNVDSRALVNNPLAATGAGRYFNWIDTDGTATLRGRPTLIGSWPSWWNLDSDCSYQSLGNVHWCDYLPWRAIARLDVRVPGYTVPVDTGNAFPPDAPYILGYVAQFGWRGAAARNMTITRNEGITGVSGTTGWYFHMNQGATPSLQVFLTQIPPGNSLVFATRYPSGSTFSVSRVFRWYPSLSSTVRQAGSLDEVLAGGGDLYWFNGNHIIIKLVDPGDATVDPPFSADGVTVWGTRYFNAWYWINTTTVGGKNPWVACSWVSGGSSAAPGAHFCPLTAPNP</sequence>
<dbReference type="EMBL" id="BNCO01000051">
    <property type="protein sequence ID" value="GIL62495.1"/>
    <property type="molecule type" value="Genomic_DNA"/>
</dbReference>
<dbReference type="InterPro" id="IPR052334">
    <property type="entry name" value="G8_domain-comF-like"/>
</dbReference>
<name>A0A8J4BJF2_9CHLO</name>
<dbReference type="Proteomes" id="UP000747399">
    <property type="component" value="Unassembled WGS sequence"/>
</dbReference>
<evidence type="ECO:0000313" key="2">
    <source>
        <dbReference type="Proteomes" id="UP000747399"/>
    </source>
</evidence>
<accession>A0A8J4BJF2</accession>
<proteinExistence type="predicted"/>
<evidence type="ECO:0000313" key="1">
    <source>
        <dbReference type="EMBL" id="GIL62495.1"/>
    </source>
</evidence>